<name>A0ABU1CHI8_9GAMM</name>
<dbReference type="InterPro" id="IPR000748">
    <property type="entry name" value="PsdUridine_synth_RsuA/RluB/E/F"/>
</dbReference>
<dbReference type="EMBL" id="JARUHG010000006">
    <property type="protein sequence ID" value="MDR0184413.1"/>
    <property type="molecule type" value="Genomic_DNA"/>
</dbReference>
<keyword evidence="7" id="KW-1185">Reference proteome</keyword>
<dbReference type="PANTHER" id="PTHR47683:SF2">
    <property type="entry name" value="RNA-BINDING S4 DOMAIN-CONTAINING PROTEIN"/>
    <property type="match status" value="1"/>
</dbReference>
<dbReference type="InterPro" id="IPR042092">
    <property type="entry name" value="PsdUridine_s_RsuA/RluB/E/F_cat"/>
</dbReference>
<evidence type="ECO:0000313" key="7">
    <source>
        <dbReference type="Proteomes" id="UP001233535"/>
    </source>
</evidence>
<dbReference type="PANTHER" id="PTHR47683">
    <property type="entry name" value="PSEUDOURIDINE SYNTHASE FAMILY PROTEIN-RELATED"/>
    <property type="match status" value="1"/>
</dbReference>
<keyword evidence="3 4" id="KW-0413">Isomerase</keyword>
<accession>A0ABU1CHI8</accession>
<evidence type="ECO:0000256" key="4">
    <source>
        <dbReference type="RuleBase" id="RU003887"/>
    </source>
</evidence>
<evidence type="ECO:0000256" key="3">
    <source>
        <dbReference type="ARBA" id="ARBA00023235"/>
    </source>
</evidence>
<evidence type="ECO:0000259" key="5">
    <source>
        <dbReference type="Pfam" id="PF00849"/>
    </source>
</evidence>
<dbReference type="PROSITE" id="PS01149">
    <property type="entry name" value="PSI_RSU"/>
    <property type="match status" value="1"/>
</dbReference>
<dbReference type="SUPFAM" id="SSF55120">
    <property type="entry name" value="Pseudouridine synthase"/>
    <property type="match status" value="1"/>
</dbReference>
<comment type="similarity">
    <text evidence="1 4">Belongs to the pseudouridine synthase RsuA family.</text>
</comment>
<protein>
    <recommendedName>
        <fullName evidence="4">Pseudouridine synthase</fullName>
        <ecNumber evidence="4">5.4.99.-</ecNumber>
    </recommendedName>
</protein>
<dbReference type="Pfam" id="PF00849">
    <property type="entry name" value="PseudoU_synth_2"/>
    <property type="match status" value="1"/>
</dbReference>
<organism evidence="6 7">
    <name type="scientific">Lysobacter arvi</name>
    <dbReference type="NCBI Taxonomy" id="3038776"/>
    <lineage>
        <taxon>Bacteria</taxon>
        <taxon>Pseudomonadati</taxon>
        <taxon>Pseudomonadota</taxon>
        <taxon>Gammaproteobacteria</taxon>
        <taxon>Lysobacterales</taxon>
        <taxon>Lysobacteraceae</taxon>
        <taxon>Lysobacter</taxon>
    </lineage>
</organism>
<comment type="caution">
    <text evidence="6">The sequence shown here is derived from an EMBL/GenBank/DDBJ whole genome shotgun (WGS) entry which is preliminary data.</text>
</comment>
<dbReference type="InterPro" id="IPR020094">
    <property type="entry name" value="TruA/RsuA/RluB/E/F_N"/>
</dbReference>
<dbReference type="Proteomes" id="UP001233535">
    <property type="component" value="Unassembled WGS sequence"/>
</dbReference>
<dbReference type="EC" id="5.4.99.-" evidence="4"/>
<gene>
    <name evidence="6" type="ORF">P8609_15725</name>
</gene>
<dbReference type="NCBIfam" id="TIGR00093">
    <property type="entry name" value="pseudouridine synthase"/>
    <property type="match status" value="1"/>
</dbReference>
<dbReference type="InterPro" id="IPR006145">
    <property type="entry name" value="PsdUridine_synth_RsuA/RluA"/>
</dbReference>
<proteinExistence type="inferred from homology"/>
<dbReference type="Gene3D" id="3.30.70.580">
    <property type="entry name" value="Pseudouridine synthase I, catalytic domain, N-terminal subdomain"/>
    <property type="match status" value="1"/>
</dbReference>
<evidence type="ECO:0000256" key="2">
    <source>
        <dbReference type="ARBA" id="ARBA00022552"/>
    </source>
</evidence>
<evidence type="ECO:0000313" key="6">
    <source>
        <dbReference type="EMBL" id="MDR0184413.1"/>
    </source>
</evidence>
<dbReference type="InterPro" id="IPR020103">
    <property type="entry name" value="PsdUridine_synth_cat_dom_sf"/>
</dbReference>
<dbReference type="InterPro" id="IPR050343">
    <property type="entry name" value="RsuA_PseudoU_synthase"/>
</dbReference>
<feature type="domain" description="Pseudouridine synthase RsuA/RluA-like" evidence="5">
    <location>
        <begin position="2"/>
        <end position="148"/>
    </location>
</feature>
<reference evidence="6 7" key="1">
    <citation type="submission" date="2023-04" db="EMBL/GenBank/DDBJ databases">
        <title>Lysobacter sp. strain UC isolated from soil sample.</title>
        <authorList>
            <person name="Choksket S."/>
            <person name="Harshvardhan F."/>
            <person name="Rana R."/>
            <person name="Patil P.B."/>
            <person name="Korpole S."/>
        </authorList>
    </citation>
    <scope>NUCLEOTIDE SEQUENCE [LARGE SCALE GENOMIC DNA]</scope>
    <source>
        <strain evidence="6 7">UC</strain>
    </source>
</reference>
<dbReference type="Gene3D" id="3.30.70.1560">
    <property type="entry name" value="Alpha-L RNA-binding motif"/>
    <property type="match status" value="1"/>
</dbReference>
<keyword evidence="2" id="KW-0698">rRNA processing</keyword>
<sequence length="177" mass="19815">MLIALNKPYGVLCQFTDRSTPPRRTLAEFGLPPDVYAAGRLDHDSEGLLLLTDDGALAHRLTDPRHKEPKTYWVQVEGEPSDAQLDALRRGVVLNDGPTRPAKAQRLDAPALWPRDPPVRFRKTVPDAWLEITLGEGRNRQVRRMTAAVGLPTLRLVRVAIGPHRLDGLSPGEWRRL</sequence>
<evidence type="ECO:0000256" key="1">
    <source>
        <dbReference type="ARBA" id="ARBA00008348"/>
    </source>
</evidence>
<dbReference type="InterPro" id="IPR018496">
    <property type="entry name" value="PsdUridine_synth_RsuA/RluB_CS"/>
</dbReference>
<dbReference type="RefSeq" id="WP_309263543.1">
    <property type="nucleotide sequence ID" value="NZ_JARUHG010000006.1"/>
</dbReference>